<dbReference type="Proteomes" id="UP000324585">
    <property type="component" value="Unassembled WGS sequence"/>
</dbReference>
<proteinExistence type="predicted"/>
<sequence length="1057" mass="116469">MEGSEHVRERTDWALDVLERVGDHGEAVSEASEVLWKVQSEPVLLRAVLTSWLQRPGSRSQTYYVYAAASLGHLVRVSAHLNAEDVLRDTWKLLAEWHRAMHNDASLAEKRKAPALASLCEASALALANLLHTERSSLFCDQRFSELVAAVPSARQPLLIQLGLLSDPGTGGALLQPEFINALPMYEQWLSEKAVWVLSDACRVILDEAPQREQALRVVGAWIRFAHELTHIVETLNVAIRDTGVALLAAEVMAELFVSRKRVGASLVARVASAHATLLDEIRTSRGHFDSVDNCMVNIIEHAVCECADSVCEANMLPLLSSGNLDREEAGLTVAHLLLKGLQCDSHSARLASISAWNNILLILNAQNQGSKQSCSQETRALFFDQLIPQLVQRSVDVLGTVFNLCVERGGQPVVLLPSEDSSRQDRESIDQMFHETKAALADLFFNIGGFLGSSFFCDMEGRFARLEVNPMIAELFACFVAVASAHASPPFRVKMQHRELDAYVRIVNTASNFLARTAGASTEVDHGHLEVQGMALAEAAAVTVVGIFGAHVASRLAPPMYEEALNQLCYRLRCPAIMHDASFALLAMSKADSARFMVCVDFLMKWVFDEKAARNGSFVSDRHGQEKVRAKDAERRICSALATSIPTHSDEEKVWEALSGLAGLYISVLESLTMKLSTPPLTDQGRAQILLHWADDLNHDLSCLACIVSGVSKTVTAQKLMDRISSGLCRLATFYLSNEEVSDRLASIFELALIGNGEDDTEQDQIVHCSSKARLEWNCKRNCVECVLFGLHCFQTSLSVDATGHDGLRWLQCASRMMQAVIEQECSHTGESLALVNAVEKTVRDLVSRFGLNGVAEHVKECRALNALDRALLSGEVDAAAAVLQQLNSMTLRSMSLDTGSVLCRSKDVITVSLLGLAASNESRTGVAACRLWKHLLNEASALEFLSEHVVLIESFISTAIFGVLTRRISAQSIRALTELLPRTIRLLGDQERWHAAVQKGMAMAAQTDQMQWMHQHPKVTHDFELALTRYALESEEKKLRKVLSESAQVWNREVR</sequence>
<reference evidence="2" key="1">
    <citation type="journal article" date="2019" name="Nat. Commun.">
        <title>Expansion of phycobilisome linker gene families in mesophilic red algae.</title>
        <authorList>
            <person name="Lee J."/>
            <person name="Kim D."/>
            <person name="Bhattacharya D."/>
            <person name="Yoon H.S."/>
        </authorList>
    </citation>
    <scope>NUCLEOTIDE SEQUENCE [LARGE SCALE GENOMIC DNA]</scope>
    <source>
        <strain evidence="2">CCMP 1328</strain>
    </source>
</reference>
<gene>
    <name evidence="1" type="ORF">FVE85_1960</name>
</gene>
<protein>
    <submittedName>
        <fullName evidence="1">Uncharacterized protein</fullName>
    </submittedName>
</protein>
<name>A0A5J4YXD1_PORPP</name>
<evidence type="ECO:0000313" key="1">
    <source>
        <dbReference type="EMBL" id="KAA8495805.1"/>
    </source>
</evidence>
<dbReference type="EMBL" id="VRMN01000003">
    <property type="protein sequence ID" value="KAA8495805.1"/>
    <property type="molecule type" value="Genomic_DNA"/>
</dbReference>
<comment type="caution">
    <text evidence="1">The sequence shown here is derived from an EMBL/GenBank/DDBJ whole genome shotgun (WGS) entry which is preliminary data.</text>
</comment>
<organism evidence="1 2">
    <name type="scientific">Porphyridium purpureum</name>
    <name type="common">Red alga</name>
    <name type="synonym">Porphyridium cruentum</name>
    <dbReference type="NCBI Taxonomy" id="35688"/>
    <lineage>
        <taxon>Eukaryota</taxon>
        <taxon>Rhodophyta</taxon>
        <taxon>Bangiophyceae</taxon>
        <taxon>Porphyridiales</taxon>
        <taxon>Porphyridiaceae</taxon>
        <taxon>Porphyridium</taxon>
    </lineage>
</organism>
<dbReference type="AlphaFoldDB" id="A0A5J4YXD1"/>
<evidence type="ECO:0000313" key="2">
    <source>
        <dbReference type="Proteomes" id="UP000324585"/>
    </source>
</evidence>
<keyword evidence="2" id="KW-1185">Reference proteome</keyword>
<accession>A0A5J4YXD1</accession>